<dbReference type="GO" id="GO:0004843">
    <property type="term" value="F:cysteine-type deubiquitinase activity"/>
    <property type="evidence" value="ECO:0007669"/>
    <property type="project" value="UniProtKB-EC"/>
</dbReference>
<dbReference type="PROSITE" id="PS50235">
    <property type="entry name" value="USP_3"/>
    <property type="match status" value="1"/>
</dbReference>
<evidence type="ECO:0000256" key="4">
    <source>
        <dbReference type="ARBA" id="ARBA00022670"/>
    </source>
</evidence>
<proteinExistence type="inferred from homology"/>
<dbReference type="AlphaFoldDB" id="D3B796"/>
<keyword evidence="7" id="KW-0788">Thiol protease</keyword>
<keyword evidence="10" id="KW-1185">Reference proteome</keyword>
<feature type="domain" description="USP" evidence="8">
    <location>
        <begin position="1"/>
        <end position="268"/>
    </location>
</feature>
<dbReference type="PANTHER" id="PTHR24006">
    <property type="entry name" value="UBIQUITIN CARBOXYL-TERMINAL HYDROLASE"/>
    <property type="match status" value="1"/>
</dbReference>
<protein>
    <recommendedName>
        <fullName evidence="3">ubiquitinyl hydrolase 1</fullName>
        <ecNumber evidence="3">3.4.19.12</ecNumber>
    </recommendedName>
</protein>
<evidence type="ECO:0000256" key="5">
    <source>
        <dbReference type="ARBA" id="ARBA00022786"/>
    </source>
</evidence>
<dbReference type="InterPro" id="IPR001394">
    <property type="entry name" value="Peptidase_C19_UCH"/>
</dbReference>
<keyword evidence="5" id="KW-0833">Ubl conjugation pathway</keyword>
<dbReference type="GO" id="GO:0005634">
    <property type="term" value="C:nucleus"/>
    <property type="evidence" value="ECO:0007669"/>
    <property type="project" value="TreeGrafter"/>
</dbReference>
<evidence type="ECO:0000259" key="8">
    <source>
        <dbReference type="PROSITE" id="PS50235"/>
    </source>
</evidence>
<dbReference type="GO" id="GO:0016579">
    <property type="term" value="P:protein deubiquitination"/>
    <property type="evidence" value="ECO:0007669"/>
    <property type="project" value="InterPro"/>
</dbReference>
<comment type="caution">
    <text evidence="9">The sequence shown here is derived from an EMBL/GenBank/DDBJ whole genome shotgun (WGS) entry which is preliminary data.</text>
</comment>
<dbReference type="Proteomes" id="UP000001396">
    <property type="component" value="Unassembled WGS sequence"/>
</dbReference>
<evidence type="ECO:0000313" key="9">
    <source>
        <dbReference type="EMBL" id="EFA82639.1"/>
    </source>
</evidence>
<dbReference type="InterPro" id="IPR038765">
    <property type="entry name" value="Papain-like_cys_pep_sf"/>
</dbReference>
<dbReference type="Pfam" id="PF00443">
    <property type="entry name" value="UCH"/>
    <property type="match status" value="1"/>
</dbReference>
<dbReference type="GO" id="GO:0005829">
    <property type="term" value="C:cytosol"/>
    <property type="evidence" value="ECO:0007669"/>
    <property type="project" value="TreeGrafter"/>
</dbReference>
<dbReference type="SUPFAM" id="SSF54001">
    <property type="entry name" value="Cysteine proteinases"/>
    <property type="match status" value="1"/>
</dbReference>
<dbReference type="PROSITE" id="PS00973">
    <property type="entry name" value="USP_2"/>
    <property type="match status" value="1"/>
</dbReference>
<dbReference type="OMA" id="HTAHHRF"/>
<dbReference type="RefSeq" id="XP_020434756.1">
    <property type="nucleotide sequence ID" value="XM_020575236.1"/>
</dbReference>
<dbReference type="EC" id="3.4.19.12" evidence="3"/>
<sequence length="834" mass="96927">MLYEFIVTGIFGSVAVSTKELTKSFGWGTHDIFTQHDVQELNRVLCDNLNEKMKGTKAEGTIDNLFRGKIKNFIKCETVKYESKREEEFYDLSLNVKGCSTIHQSFEKYVEVERLDGSNKYDAEGFGLQVANKGCRFLSFPPVLHLQLKRFEYDPIRDANVKVNDRYTFPEVLDLTPYLDEEADKSLPSIYHLQGVLVHSGDLHNGHYYAFMKPSMDGEWLKFDDEDVSKCTFTQVTEESFGAEVDPTKRMPFIRNFTNAYMLIYLREKESNDLLKPIPDSDIPEHLKQRIESDEKKTNNQYFRIKLTTDEDFVNNPGFDLADFTKVQFQMIPLKPGEVYNVAYLKRQITTLIGIPPERQRIWSWFVRRNKTLRIDLTPEYDETSLAEIRDKFRQQEIRLYLEVSYIPRSLNMTEQNSYFQPIAPTLSNGLIFFKYYNPQTTTMKFVGSRVIDLNWKASHIVPILNQLAGLPQNTNIALYEELSESDIEPLKLSETLKKLEIQNGDIIVFQKPVPINEKYHYPTTLEYFDYIKHKTTVKFKQVENNSVNFTLELSKDMKYPEITNIISQQIKVDANKIRLLTGPKYYGSDFTPIKPNDNIPLKDILLSGQRSTDQLYFEVLNIPVSECESKRNFKVNWLKPNYEYEKVSIWVPKIGDVSDIKKTFVDIIAETMPDIPAMNVDKLKLLEIRSHRVDRELKDEFIAQIMDNINLKIEAISEEELNRSPTDKLVQVVHFSNDSGFTSYHSIPFLLIIKEEESFAQIRTRIQARLGTSVSPNEFARWKLAIIQDEKPKLISDDTIVSKGSDWNNVMLGLLHHPALHTKHNQKAIKINK</sequence>
<keyword evidence="6" id="KW-0378">Hydrolase</keyword>
<dbReference type="MEROPS" id="C19.A72"/>
<evidence type="ECO:0000256" key="7">
    <source>
        <dbReference type="ARBA" id="ARBA00022807"/>
    </source>
</evidence>
<comment type="catalytic activity">
    <reaction evidence="1">
        <text>Thiol-dependent hydrolysis of ester, thioester, amide, peptide and isopeptide bonds formed by the C-terminal Gly of ubiquitin (a 76-residue protein attached to proteins as an intracellular targeting signal).</text>
        <dbReference type="EC" id="3.4.19.12"/>
    </reaction>
</comment>
<dbReference type="PANTHER" id="PTHR24006:SF644">
    <property type="entry name" value="UBIQUITIN CARBOXYL-TERMINAL HYDROLASE 7"/>
    <property type="match status" value="1"/>
</dbReference>
<evidence type="ECO:0000256" key="3">
    <source>
        <dbReference type="ARBA" id="ARBA00012759"/>
    </source>
</evidence>
<comment type="similarity">
    <text evidence="2">Belongs to the peptidase C19 family.</text>
</comment>
<dbReference type="InterPro" id="IPR029346">
    <property type="entry name" value="USP_C"/>
</dbReference>
<name>D3B796_HETP5</name>
<dbReference type="InterPro" id="IPR024729">
    <property type="entry name" value="USP7_ICP0-binding_dom"/>
</dbReference>
<evidence type="ECO:0000313" key="10">
    <source>
        <dbReference type="Proteomes" id="UP000001396"/>
    </source>
</evidence>
<dbReference type="Gene3D" id="3.10.20.90">
    <property type="entry name" value="Phosphatidylinositol 3-kinase Catalytic Subunit, Chain A, domain 1"/>
    <property type="match status" value="2"/>
</dbReference>
<dbReference type="EMBL" id="ADBJ01000018">
    <property type="protein sequence ID" value="EFA82639.1"/>
    <property type="molecule type" value="Genomic_DNA"/>
</dbReference>
<dbReference type="Pfam" id="PF12436">
    <property type="entry name" value="USP7_ICP0_bdg"/>
    <property type="match status" value="1"/>
</dbReference>
<evidence type="ECO:0000256" key="2">
    <source>
        <dbReference type="ARBA" id="ARBA00009085"/>
    </source>
</evidence>
<dbReference type="Pfam" id="PF14533">
    <property type="entry name" value="USP7_C2"/>
    <property type="match status" value="1"/>
</dbReference>
<reference evidence="9 10" key="1">
    <citation type="journal article" date="2011" name="Genome Res.">
        <title>Phylogeny-wide analysis of social amoeba genomes highlights ancient origins for complex intercellular communication.</title>
        <authorList>
            <person name="Heidel A.J."/>
            <person name="Lawal H.M."/>
            <person name="Felder M."/>
            <person name="Schilde C."/>
            <person name="Helps N.R."/>
            <person name="Tunggal B."/>
            <person name="Rivero F."/>
            <person name="John U."/>
            <person name="Schleicher M."/>
            <person name="Eichinger L."/>
            <person name="Platzer M."/>
            <person name="Noegel A.A."/>
            <person name="Schaap P."/>
            <person name="Gloeckner G."/>
        </authorList>
    </citation>
    <scope>NUCLEOTIDE SEQUENCE [LARGE SCALE GENOMIC DNA]</scope>
    <source>
        <strain evidence="10">ATCC 26659 / Pp 5 / PN500</strain>
    </source>
</reference>
<accession>D3B796</accession>
<dbReference type="FunCoup" id="D3B796">
    <property type="interactions" value="1079"/>
</dbReference>
<dbReference type="GO" id="GO:0031647">
    <property type="term" value="P:regulation of protein stability"/>
    <property type="evidence" value="ECO:0007669"/>
    <property type="project" value="TreeGrafter"/>
</dbReference>
<organism evidence="9 10">
    <name type="scientific">Heterostelium pallidum (strain ATCC 26659 / Pp 5 / PN500)</name>
    <name type="common">Cellular slime mold</name>
    <name type="synonym">Polysphondylium pallidum</name>
    <dbReference type="NCBI Taxonomy" id="670386"/>
    <lineage>
        <taxon>Eukaryota</taxon>
        <taxon>Amoebozoa</taxon>
        <taxon>Evosea</taxon>
        <taxon>Eumycetozoa</taxon>
        <taxon>Dictyostelia</taxon>
        <taxon>Acytosteliales</taxon>
        <taxon>Acytosteliaceae</taxon>
        <taxon>Heterostelium</taxon>
    </lineage>
</organism>
<evidence type="ECO:0000256" key="1">
    <source>
        <dbReference type="ARBA" id="ARBA00000707"/>
    </source>
</evidence>
<keyword evidence="4" id="KW-0645">Protease</keyword>
<dbReference type="GeneID" id="31359819"/>
<dbReference type="Gene3D" id="3.90.70.10">
    <property type="entry name" value="Cysteine proteinases"/>
    <property type="match status" value="1"/>
</dbReference>
<gene>
    <name evidence="9" type="primary">usp7</name>
    <name evidence="9" type="ORF">PPL_04332</name>
</gene>
<dbReference type="InterPro" id="IPR018200">
    <property type="entry name" value="USP_CS"/>
</dbReference>
<dbReference type="InterPro" id="IPR028889">
    <property type="entry name" value="USP"/>
</dbReference>
<dbReference type="GO" id="GO:0006508">
    <property type="term" value="P:proteolysis"/>
    <property type="evidence" value="ECO:0007669"/>
    <property type="project" value="UniProtKB-KW"/>
</dbReference>
<evidence type="ECO:0000256" key="6">
    <source>
        <dbReference type="ARBA" id="ARBA00022801"/>
    </source>
</evidence>
<dbReference type="InParanoid" id="D3B796"/>
<dbReference type="STRING" id="670386.D3B796"/>
<dbReference type="InterPro" id="IPR050164">
    <property type="entry name" value="Peptidase_C19"/>
</dbReference>